<dbReference type="STRING" id="29542.A6070_03705"/>
<name>A0A1L3GHB1_SYNAC</name>
<evidence type="ECO:0000313" key="2">
    <source>
        <dbReference type="Proteomes" id="UP000182264"/>
    </source>
</evidence>
<reference evidence="1 2" key="1">
    <citation type="journal article" date="2017" name="Genome Announc.">
        <title>Complete Genome Sequences of Two Acetylene-Fermenting Pelobacter acetylenicus Strains.</title>
        <authorList>
            <person name="Sutton J.M."/>
            <person name="Baesman S.M."/>
            <person name="Fierst J.L."/>
            <person name="Poret-Peterson A.T."/>
            <person name="Oremland R.S."/>
            <person name="Dunlap D.S."/>
            <person name="Akob D.M."/>
        </authorList>
    </citation>
    <scope>NUCLEOTIDE SEQUENCE [LARGE SCALE GENOMIC DNA]</scope>
    <source>
        <strain evidence="1 2">DSM 3247</strain>
    </source>
</reference>
<keyword evidence="2" id="KW-1185">Reference proteome</keyword>
<dbReference type="RefSeq" id="WP_072287105.1">
    <property type="nucleotide sequence ID" value="NZ_CP015455.1"/>
</dbReference>
<evidence type="ECO:0000313" key="1">
    <source>
        <dbReference type="EMBL" id="APG25255.1"/>
    </source>
</evidence>
<gene>
    <name evidence="1" type="ORF">A7E75_09705</name>
</gene>
<dbReference type="Proteomes" id="UP000182264">
    <property type="component" value="Chromosome"/>
</dbReference>
<dbReference type="AlphaFoldDB" id="A0A1L3GHB1"/>
<dbReference type="OrthoDB" id="5400823at2"/>
<dbReference type="EMBL" id="CP015518">
    <property type="protein sequence ID" value="APG25255.1"/>
    <property type="molecule type" value="Genomic_DNA"/>
</dbReference>
<accession>A0A1L3GHB1</accession>
<protein>
    <submittedName>
        <fullName evidence="1">Uncharacterized protein</fullName>
    </submittedName>
</protein>
<proteinExistence type="predicted"/>
<sequence>MKTPDSTQKTGQEPFNQRVQQLSLWAQEFITGGRSPFRRIEPFAPILTPAGEIHPPLVFWINRDSYMAGGVLFFPDPSDPSPLPQGQMAAEALGLNYFVTWDISHITLWQRSQDDWSAARKLPVGGGESPNAADSHEALLGLMEAMKTFSVLGAVLPDNLSAYYLANLLRATMASLQTPLTEHYRIHRGMAESTRPESPAEKQAQGKSFTTLVRVMALALHDMLPKAGQPQKLEGDIAIAIAALPEPLASALRMLPAEAALPEEAQVRLHLLLHRLTQLDISRQPQRALQALEILRLETAAELGGHPVPGLPAPACNPVLLLHPDAIPEQAEAPILVASPPLIALHVLLRHLYRRTPFKACVFNALEVRPEPAPASICGTLTDSRLPSVGEKRELTARLRLSWPARRFRLPPRTPMWAWQLLHLVGLGAKDTFYDVVTPPHWLSSTFGKQLLGLILETAALHKLYRQENSLRLQLRKSQQAAAEVEIVHGRQVRRIAAKQLQQGAGSLLVLALALHEDIWNMIVNGKLHPVTSQTWTDLPEAGLLLFLRTGLGRYLWQVASGGRPLPRRTALRNEVLRQSLPLPDRQILAKLQHLQAKDQSEPNASLLDRELALYLGPLPELPAAASSVTDHTEHAALPDTPEQEVIEAVCEQVFRDGTPIFPDHYLYDYYRPELRTYVFDSPLTIQGEFFGLIEVRDARGNSFQVEGLEAAQALVLVSSQRIGSVDLPVDRSIIVSILDRYRQDLRKLRGSLVKEVFRRQADPHSAKAIVEKLWRQKSLPPWHLISGA</sequence>
<organism evidence="1 2">
    <name type="scientific">Syntrophotalea acetylenica</name>
    <name type="common">Pelobacter acetylenicus</name>
    <dbReference type="NCBI Taxonomy" id="29542"/>
    <lineage>
        <taxon>Bacteria</taxon>
        <taxon>Pseudomonadati</taxon>
        <taxon>Thermodesulfobacteriota</taxon>
        <taxon>Desulfuromonadia</taxon>
        <taxon>Desulfuromonadales</taxon>
        <taxon>Syntrophotaleaceae</taxon>
        <taxon>Syntrophotalea</taxon>
    </lineage>
</organism>